<dbReference type="eggNOG" id="COG1653">
    <property type="taxonomic scope" value="Bacteria"/>
</dbReference>
<dbReference type="PANTHER" id="PTHR43649:SF31">
    <property type="entry name" value="SN-GLYCEROL-3-PHOSPHATE-BINDING PERIPLASMIC PROTEIN UGPB"/>
    <property type="match status" value="1"/>
</dbReference>
<dbReference type="PANTHER" id="PTHR43649">
    <property type="entry name" value="ARABINOSE-BINDING PROTEIN-RELATED"/>
    <property type="match status" value="1"/>
</dbReference>
<dbReference type="RefSeq" id="WP_012119077.1">
    <property type="nucleotide sequence ID" value="NC_009767.1"/>
</dbReference>
<keyword evidence="4 6" id="KW-0732">Signal</keyword>
<evidence type="ECO:0000313" key="7">
    <source>
        <dbReference type="EMBL" id="ABU56646.1"/>
    </source>
</evidence>
<protein>
    <submittedName>
        <fullName evidence="7">Extracellular solute-binding protein family 1</fullName>
    </submittedName>
</protein>
<accession>A7NGQ3</accession>
<evidence type="ECO:0000256" key="1">
    <source>
        <dbReference type="ARBA" id="ARBA00004196"/>
    </source>
</evidence>
<dbReference type="Gene3D" id="3.40.190.10">
    <property type="entry name" value="Periplasmic binding protein-like II"/>
    <property type="match status" value="1"/>
</dbReference>
<evidence type="ECO:0000256" key="5">
    <source>
        <dbReference type="SAM" id="MobiDB-lite"/>
    </source>
</evidence>
<evidence type="ECO:0000256" key="6">
    <source>
        <dbReference type="SAM" id="SignalP"/>
    </source>
</evidence>
<dbReference type="HOGENOM" id="CLU_031285_10_5_0"/>
<dbReference type="AlphaFoldDB" id="A7NGQ3"/>
<feature type="chain" id="PRO_5002710930" evidence="6">
    <location>
        <begin position="21"/>
        <end position="488"/>
    </location>
</feature>
<name>A7NGQ3_ROSCS</name>
<reference evidence="7 8" key="1">
    <citation type="submission" date="2007-08" db="EMBL/GenBank/DDBJ databases">
        <title>Complete sequence of Roseiflexus castenholzii DSM 13941.</title>
        <authorList>
            <consortium name="US DOE Joint Genome Institute"/>
            <person name="Copeland A."/>
            <person name="Lucas S."/>
            <person name="Lapidus A."/>
            <person name="Barry K."/>
            <person name="Glavina del Rio T."/>
            <person name="Dalin E."/>
            <person name="Tice H."/>
            <person name="Pitluck S."/>
            <person name="Thompson L.S."/>
            <person name="Brettin T."/>
            <person name="Bruce D."/>
            <person name="Detter J.C."/>
            <person name="Han C."/>
            <person name="Tapia R."/>
            <person name="Schmutz J."/>
            <person name="Larimer F."/>
            <person name="Land M."/>
            <person name="Hauser L."/>
            <person name="Kyrpides N."/>
            <person name="Mikhailova N."/>
            <person name="Bryant D.A."/>
            <person name="Hanada S."/>
            <person name="Tsukatani Y."/>
            <person name="Richardson P."/>
        </authorList>
    </citation>
    <scope>NUCLEOTIDE SEQUENCE [LARGE SCALE GENOMIC DNA]</scope>
    <source>
        <strain evidence="8">DSM 13941 / HLO8</strain>
    </source>
</reference>
<feature type="signal peptide" evidence="6">
    <location>
        <begin position="1"/>
        <end position="20"/>
    </location>
</feature>
<dbReference type="EMBL" id="CP000804">
    <property type="protein sequence ID" value="ABU56646.1"/>
    <property type="molecule type" value="Genomic_DNA"/>
</dbReference>
<organism evidence="7 8">
    <name type="scientific">Roseiflexus castenholzii (strain DSM 13941 / HLO8)</name>
    <dbReference type="NCBI Taxonomy" id="383372"/>
    <lineage>
        <taxon>Bacteria</taxon>
        <taxon>Bacillati</taxon>
        <taxon>Chloroflexota</taxon>
        <taxon>Chloroflexia</taxon>
        <taxon>Chloroflexales</taxon>
        <taxon>Roseiflexineae</taxon>
        <taxon>Roseiflexaceae</taxon>
        <taxon>Roseiflexus</taxon>
    </lineage>
</organism>
<evidence type="ECO:0000256" key="4">
    <source>
        <dbReference type="ARBA" id="ARBA00022729"/>
    </source>
</evidence>
<gene>
    <name evidence="7" type="ordered locus">Rcas_0516</name>
</gene>
<dbReference type="Pfam" id="PF13416">
    <property type="entry name" value="SBP_bac_8"/>
    <property type="match status" value="1"/>
</dbReference>
<proteinExistence type="inferred from homology"/>
<dbReference type="SUPFAM" id="SSF53850">
    <property type="entry name" value="Periplasmic binding protein-like II"/>
    <property type="match status" value="1"/>
</dbReference>
<evidence type="ECO:0000256" key="2">
    <source>
        <dbReference type="ARBA" id="ARBA00008520"/>
    </source>
</evidence>
<feature type="compositionally biased region" description="Low complexity" evidence="5">
    <location>
        <begin position="28"/>
        <end position="44"/>
    </location>
</feature>
<keyword evidence="3" id="KW-0813">Transport</keyword>
<feature type="region of interest" description="Disordered" evidence="5">
    <location>
        <begin position="28"/>
        <end position="49"/>
    </location>
</feature>
<keyword evidence="8" id="KW-1185">Reference proteome</keyword>
<dbReference type="PROSITE" id="PS51257">
    <property type="entry name" value="PROKAR_LIPOPROTEIN"/>
    <property type="match status" value="1"/>
</dbReference>
<comment type="subcellular location">
    <subcellularLocation>
        <location evidence="1">Cell envelope</location>
    </subcellularLocation>
</comment>
<dbReference type="OrthoDB" id="9782846at2"/>
<dbReference type="KEGG" id="rca:Rcas_0516"/>
<dbReference type="Proteomes" id="UP000000263">
    <property type="component" value="Chromosome"/>
</dbReference>
<comment type="similarity">
    <text evidence="2">Belongs to the bacterial solute-binding protein 1 family.</text>
</comment>
<dbReference type="STRING" id="383372.Rcas_0516"/>
<dbReference type="InterPro" id="IPR006059">
    <property type="entry name" value="SBP"/>
</dbReference>
<evidence type="ECO:0000256" key="3">
    <source>
        <dbReference type="ARBA" id="ARBA00022448"/>
    </source>
</evidence>
<evidence type="ECO:0000313" key="8">
    <source>
        <dbReference type="Proteomes" id="UP000000263"/>
    </source>
</evidence>
<dbReference type="InterPro" id="IPR050490">
    <property type="entry name" value="Bact_solute-bd_prot1"/>
</dbReference>
<dbReference type="GO" id="GO:0030313">
    <property type="term" value="C:cell envelope"/>
    <property type="evidence" value="ECO:0007669"/>
    <property type="project" value="UniProtKB-SubCell"/>
</dbReference>
<sequence>MKIRQYPWILLLGALMLVLAACGGQQGASPTAAPGEAPTTAPASDLPTPTPVIEFAQQPQSGQKVLVWMVRINTVENRWERDVVLPAYQQVAPDVFVKVLNINQDDIAVKREAMIAAKEPLHVWSSNWGGDGFASDRFRGLLADLTPLIERDKWDTSDFIPEVFGIYNVEGKQYGIPFLTTGSYVYYNMKLFDEAGVPYPPSDWNDKSWTWDAFLETAKKLTKNPDDPSTAVYGGVNGLWPPFDSIPMIWGKDPFTAQALETGFSDPIKLDEQTAAAFQAVHDLVYVHKVAPDQAASQALDQLGGAFLSGRVAMFMTGGWGHWNYKDIIDDPNGFCWGAAPLPWGTPDATIRATIFTDPWVVTAGMDAENTDMAWNFVKFLASAEQQRAYTLATGTPPVRQSLLNDYYKQYEKCVPAEKTKESFQGAFSHGRESSNHLLVKFDELSQTWDNLLSPFWNDPNAKASDLMPLLESDVNAALERIRKEAGR</sequence>